<dbReference type="EMBL" id="SLWM01000001">
    <property type="protein sequence ID" value="TCO31490.1"/>
    <property type="molecule type" value="Genomic_DNA"/>
</dbReference>
<feature type="domain" description="HTH lysR-type" evidence="5">
    <location>
        <begin position="18"/>
        <end position="70"/>
    </location>
</feature>
<dbReference type="PANTHER" id="PTHR30126">
    <property type="entry name" value="HTH-TYPE TRANSCRIPTIONAL REGULATOR"/>
    <property type="match status" value="1"/>
</dbReference>
<keyword evidence="4" id="KW-0804">Transcription</keyword>
<sequence>MKIAGSTDLPAAATWGRLQTFLAVYEAGSVRAAAETLHVTPPAVSAAIAALESALGTTLFSKAGRGIVPTDSGETFASYVRKLLGLLTEAAGAVREAGRGRLRVGTVATASEYVLPPLIASFAEEHPHVELSLSVLPRDELFSLAVDHAVDVVLAGRPPRGSGLLTRARRANRLVLVGRPGLRADPLTTTWLLTGQGSGTRDTTLSLLTRLQASPPLLTLGTSGAAVASARQGLGVTLVHEEAVRDQLDAGHLAQYSVQGTPVDRPWHLCTTAEPTAATRLFLRHVCDPELVGAAAFHTRHRPTG</sequence>
<dbReference type="GO" id="GO:0003677">
    <property type="term" value="F:DNA binding"/>
    <property type="evidence" value="ECO:0007669"/>
    <property type="project" value="UniProtKB-KW"/>
</dbReference>
<dbReference type="PROSITE" id="PS50931">
    <property type="entry name" value="HTH_LYSR"/>
    <property type="match status" value="1"/>
</dbReference>
<evidence type="ECO:0000256" key="2">
    <source>
        <dbReference type="ARBA" id="ARBA00023015"/>
    </source>
</evidence>
<comment type="similarity">
    <text evidence="1">Belongs to the LysR transcriptional regulatory family.</text>
</comment>
<dbReference type="Proteomes" id="UP000295818">
    <property type="component" value="Unassembled WGS sequence"/>
</dbReference>
<dbReference type="PRINTS" id="PR00039">
    <property type="entry name" value="HTHLYSR"/>
</dbReference>
<dbReference type="Pfam" id="PF00126">
    <property type="entry name" value="HTH_1"/>
    <property type="match status" value="1"/>
</dbReference>
<organism evidence="6 7">
    <name type="scientific">Kribbella orskensis</name>
    <dbReference type="NCBI Taxonomy" id="2512216"/>
    <lineage>
        <taxon>Bacteria</taxon>
        <taxon>Bacillati</taxon>
        <taxon>Actinomycetota</taxon>
        <taxon>Actinomycetes</taxon>
        <taxon>Propionibacteriales</taxon>
        <taxon>Kribbellaceae</taxon>
        <taxon>Kribbella</taxon>
    </lineage>
</organism>
<accession>A0ABY2BTR4</accession>
<evidence type="ECO:0000256" key="1">
    <source>
        <dbReference type="ARBA" id="ARBA00009437"/>
    </source>
</evidence>
<dbReference type="InterPro" id="IPR036388">
    <property type="entry name" value="WH-like_DNA-bd_sf"/>
</dbReference>
<dbReference type="PANTHER" id="PTHR30126:SF40">
    <property type="entry name" value="HTH-TYPE TRANSCRIPTIONAL REGULATOR GLTR"/>
    <property type="match status" value="1"/>
</dbReference>
<dbReference type="Gene3D" id="1.10.10.10">
    <property type="entry name" value="Winged helix-like DNA-binding domain superfamily/Winged helix DNA-binding domain"/>
    <property type="match status" value="1"/>
</dbReference>
<keyword evidence="3 6" id="KW-0238">DNA-binding</keyword>
<comment type="caution">
    <text evidence="6">The sequence shown here is derived from an EMBL/GenBank/DDBJ whole genome shotgun (WGS) entry which is preliminary data.</text>
</comment>
<keyword evidence="7" id="KW-1185">Reference proteome</keyword>
<evidence type="ECO:0000259" key="5">
    <source>
        <dbReference type="PROSITE" id="PS50931"/>
    </source>
</evidence>
<dbReference type="InterPro" id="IPR005119">
    <property type="entry name" value="LysR_subst-bd"/>
</dbReference>
<dbReference type="Gene3D" id="3.40.190.10">
    <property type="entry name" value="Periplasmic binding protein-like II"/>
    <property type="match status" value="2"/>
</dbReference>
<reference evidence="6 7" key="1">
    <citation type="journal article" date="2015" name="Stand. Genomic Sci.">
        <title>Genomic Encyclopedia of Bacterial and Archaeal Type Strains, Phase III: the genomes of soil and plant-associated and newly described type strains.</title>
        <authorList>
            <person name="Whitman W.B."/>
            <person name="Woyke T."/>
            <person name="Klenk H.P."/>
            <person name="Zhou Y."/>
            <person name="Lilburn T.G."/>
            <person name="Beck B.J."/>
            <person name="De Vos P."/>
            <person name="Vandamme P."/>
            <person name="Eisen J.A."/>
            <person name="Garrity G."/>
            <person name="Hugenholtz P."/>
            <person name="Kyrpides N.C."/>
        </authorList>
    </citation>
    <scope>NUCLEOTIDE SEQUENCE [LARGE SCALE GENOMIC DNA]</scope>
    <source>
        <strain evidence="6 7">VKM Ac-2538</strain>
    </source>
</reference>
<dbReference type="InterPro" id="IPR000847">
    <property type="entry name" value="LysR_HTH_N"/>
</dbReference>
<protein>
    <submittedName>
        <fullName evidence="6">DNA-binding transcriptional LysR family regulator</fullName>
    </submittedName>
</protein>
<dbReference type="SUPFAM" id="SSF53850">
    <property type="entry name" value="Periplasmic binding protein-like II"/>
    <property type="match status" value="1"/>
</dbReference>
<dbReference type="SUPFAM" id="SSF46785">
    <property type="entry name" value="Winged helix' DNA-binding domain"/>
    <property type="match status" value="1"/>
</dbReference>
<evidence type="ECO:0000313" key="6">
    <source>
        <dbReference type="EMBL" id="TCO31490.1"/>
    </source>
</evidence>
<evidence type="ECO:0000313" key="7">
    <source>
        <dbReference type="Proteomes" id="UP000295818"/>
    </source>
</evidence>
<evidence type="ECO:0000256" key="4">
    <source>
        <dbReference type="ARBA" id="ARBA00023163"/>
    </source>
</evidence>
<evidence type="ECO:0000256" key="3">
    <source>
        <dbReference type="ARBA" id="ARBA00023125"/>
    </source>
</evidence>
<dbReference type="InterPro" id="IPR036390">
    <property type="entry name" value="WH_DNA-bd_sf"/>
</dbReference>
<gene>
    <name evidence="6" type="ORF">EV644_101130</name>
</gene>
<proteinExistence type="inferred from homology"/>
<dbReference type="RefSeq" id="WP_132187474.1">
    <property type="nucleotide sequence ID" value="NZ_SLWM01000001.1"/>
</dbReference>
<keyword evidence="2" id="KW-0805">Transcription regulation</keyword>
<dbReference type="Pfam" id="PF03466">
    <property type="entry name" value="LysR_substrate"/>
    <property type="match status" value="1"/>
</dbReference>
<name>A0ABY2BTR4_9ACTN</name>